<evidence type="ECO:0000313" key="4">
    <source>
        <dbReference type="Proteomes" id="UP000701702"/>
    </source>
</evidence>
<feature type="region of interest" description="Disordered" evidence="1">
    <location>
        <begin position="78"/>
        <end position="126"/>
    </location>
</feature>
<protein>
    <submittedName>
        <fullName evidence="3">Chaperone protein DnaJ</fullName>
    </submittedName>
</protein>
<comment type="caution">
    <text evidence="3">The sequence shown here is derived from an EMBL/GenBank/DDBJ whole genome shotgun (WGS) entry which is preliminary data.</text>
</comment>
<sequence>MHTHYDNLKISRDAPPEVIRAAYKALSQKHHPDRNHDSPESHRVMTIINTAYEVLMNPAKRAQHDAWILSQEKAKAGATANAGQRARPASAAPGTSADPASRSGSGARRAPPADSRTSRKNADSGSAVNLAGASTASKALFVLVAAGAAIYLIIPTSHQLADGSRQAEGWTPSVSTSAAMTGEPRAAAAAATPTKSPAPQPQYVRKPTAPNGQDWPAWSSYIPGYPIRKTGGLSSLTVDNSRNSSDVFLKVFSLGGGDTIPVRFALIKAGTSFEFFNIEHGSFDVRYMDLDTGKIAKSNRFELEEIAEGNGTRYSRMSLTLYPVRNGNTQAQEIEESEF</sequence>
<dbReference type="InterPro" id="IPR001623">
    <property type="entry name" value="DnaJ_domain"/>
</dbReference>
<feature type="region of interest" description="Disordered" evidence="1">
    <location>
        <begin position="161"/>
        <end position="211"/>
    </location>
</feature>
<reference evidence="3 4" key="1">
    <citation type="submission" date="2021-08" db="EMBL/GenBank/DDBJ databases">
        <authorList>
            <person name="Peeters C."/>
        </authorList>
    </citation>
    <scope>NUCLEOTIDE SEQUENCE [LARGE SCALE GENOMIC DNA]</scope>
    <source>
        <strain evidence="3 4">LMG 23994</strain>
    </source>
</reference>
<dbReference type="RefSeq" id="WP_224003339.1">
    <property type="nucleotide sequence ID" value="NZ_CAJZAF010000016.1"/>
</dbReference>
<accession>A0ABM8X6P5</accession>
<name>A0ABM8X6P5_9BURK</name>
<dbReference type="CDD" id="cd06257">
    <property type="entry name" value="DnaJ"/>
    <property type="match status" value="1"/>
</dbReference>
<evidence type="ECO:0000313" key="3">
    <source>
        <dbReference type="EMBL" id="CAG9175599.1"/>
    </source>
</evidence>
<dbReference type="InterPro" id="IPR036869">
    <property type="entry name" value="J_dom_sf"/>
</dbReference>
<feature type="domain" description="J" evidence="2">
    <location>
        <begin position="3"/>
        <end position="68"/>
    </location>
</feature>
<gene>
    <name evidence="3" type="primary">dnaJ_4</name>
    <name evidence="3" type="ORF">LMG23994_03140</name>
</gene>
<proteinExistence type="predicted"/>
<dbReference type="PRINTS" id="PR00625">
    <property type="entry name" value="JDOMAIN"/>
</dbReference>
<dbReference type="InterPro" id="IPR052763">
    <property type="entry name" value="DnaJ_C4"/>
</dbReference>
<keyword evidence="4" id="KW-1185">Reference proteome</keyword>
<dbReference type="EMBL" id="CAJZAF010000016">
    <property type="protein sequence ID" value="CAG9175599.1"/>
    <property type="molecule type" value="Genomic_DNA"/>
</dbReference>
<evidence type="ECO:0000256" key="1">
    <source>
        <dbReference type="SAM" id="MobiDB-lite"/>
    </source>
</evidence>
<organism evidence="3 4">
    <name type="scientific">Cupriavidus pinatubonensis</name>
    <dbReference type="NCBI Taxonomy" id="248026"/>
    <lineage>
        <taxon>Bacteria</taxon>
        <taxon>Pseudomonadati</taxon>
        <taxon>Pseudomonadota</taxon>
        <taxon>Betaproteobacteria</taxon>
        <taxon>Burkholderiales</taxon>
        <taxon>Burkholderiaceae</taxon>
        <taxon>Cupriavidus</taxon>
    </lineage>
</organism>
<dbReference type="Pfam" id="PF00226">
    <property type="entry name" value="DnaJ"/>
    <property type="match status" value="1"/>
</dbReference>
<feature type="compositionally biased region" description="Low complexity" evidence="1">
    <location>
        <begin position="178"/>
        <end position="197"/>
    </location>
</feature>
<dbReference type="PANTHER" id="PTHR44825">
    <property type="match status" value="1"/>
</dbReference>
<dbReference type="PROSITE" id="PS50076">
    <property type="entry name" value="DNAJ_2"/>
    <property type="match status" value="1"/>
</dbReference>
<evidence type="ECO:0000259" key="2">
    <source>
        <dbReference type="PROSITE" id="PS50076"/>
    </source>
</evidence>
<dbReference type="SUPFAM" id="SSF46565">
    <property type="entry name" value="Chaperone J-domain"/>
    <property type="match status" value="1"/>
</dbReference>
<dbReference type="SMART" id="SM00271">
    <property type="entry name" value="DnaJ"/>
    <property type="match status" value="1"/>
</dbReference>
<dbReference type="Proteomes" id="UP000701702">
    <property type="component" value="Unassembled WGS sequence"/>
</dbReference>
<dbReference type="Gene3D" id="1.10.287.110">
    <property type="entry name" value="DnaJ domain"/>
    <property type="match status" value="1"/>
</dbReference>
<dbReference type="PANTHER" id="PTHR44825:SF1">
    <property type="entry name" value="DNAJ HOMOLOG SUBFAMILY C MEMBER 4"/>
    <property type="match status" value="1"/>
</dbReference>